<evidence type="ECO:0000256" key="1">
    <source>
        <dbReference type="SAM" id="Phobius"/>
    </source>
</evidence>
<dbReference type="EMBL" id="JBHRXP010000007">
    <property type="protein sequence ID" value="MFC3581135.1"/>
    <property type="molecule type" value="Genomic_DNA"/>
</dbReference>
<keyword evidence="1" id="KW-0812">Transmembrane</keyword>
<evidence type="ECO:0000313" key="3">
    <source>
        <dbReference type="Proteomes" id="UP001595713"/>
    </source>
</evidence>
<dbReference type="RefSeq" id="WP_261292996.1">
    <property type="nucleotide sequence ID" value="NZ_JANQBK010000001.1"/>
</dbReference>
<dbReference type="PANTHER" id="PTHR37314">
    <property type="entry name" value="SLR0142 PROTEIN"/>
    <property type="match status" value="1"/>
</dbReference>
<name>A0ABV7SWI0_9SPHN</name>
<keyword evidence="3" id="KW-1185">Reference proteome</keyword>
<keyword evidence="1" id="KW-1133">Transmembrane helix</keyword>
<reference evidence="3" key="1">
    <citation type="journal article" date="2019" name="Int. J. Syst. Evol. Microbiol.">
        <title>The Global Catalogue of Microorganisms (GCM) 10K type strain sequencing project: providing services to taxonomists for standard genome sequencing and annotation.</title>
        <authorList>
            <consortium name="The Broad Institute Genomics Platform"/>
            <consortium name="The Broad Institute Genome Sequencing Center for Infectious Disease"/>
            <person name="Wu L."/>
            <person name="Ma J."/>
        </authorList>
    </citation>
    <scope>NUCLEOTIDE SEQUENCE [LARGE SCALE GENOMIC DNA]</scope>
    <source>
        <strain evidence="3">KCTC 42739</strain>
    </source>
</reference>
<sequence length="217" mass="22210">MTSIDHPERVLAVLLSAAAGYVDAVGFLASGGYFMSFMSGNSTRLGVGLAGGSAAAAIAGGLILLFVAGVTAGSLIGRVARARRRACVLATIAALLALAALLGDAGRLWPACAVMAIAMGMENTVFEQDGEVRIGLTYMTGRLVKVGQRLAAALAGEDRWSWLPHVLLWSGLIAGGAAGAASFAAWRLDALWLVASGMAVLAVLMLVGPLRARESRT</sequence>
<keyword evidence="1" id="KW-0472">Membrane</keyword>
<organism evidence="2 3">
    <name type="scientific">Sphingomonas hylomeconis</name>
    <dbReference type="NCBI Taxonomy" id="1395958"/>
    <lineage>
        <taxon>Bacteria</taxon>
        <taxon>Pseudomonadati</taxon>
        <taxon>Pseudomonadota</taxon>
        <taxon>Alphaproteobacteria</taxon>
        <taxon>Sphingomonadales</taxon>
        <taxon>Sphingomonadaceae</taxon>
        <taxon>Sphingomonas</taxon>
    </lineage>
</organism>
<dbReference type="PANTHER" id="PTHR37314:SF4">
    <property type="entry name" value="UPF0700 TRANSMEMBRANE PROTEIN YOAK"/>
    <property type="match status" value="1"/>
</dbReference>
<dbReference type="Pfam" id="PF06912">
    <property type="entry name" value="DUF1275"/>
    <property type="match status" value="1"/>
</dbReference>
<protein>
    <submittedName>
        <fullName evidence="2">YoaK family protein</fullName>
    </submittedName>
</protein>
<comment type="caution">
    <text evidence="2">The sequence shown here is derived from an EMBL/GenBank/DDBJ whole genome shotgun (WGS) entry which is preliminary data.</text>
</comment>
<gene>
    <name evidence="2" type="ORF">ACFONA_13265</name>
</gene>
<dbReference type="InterPro" id="IPR010699">
    <property type="entry name" value="DUF1275"/>
</dbReference>
<feature type="transmembrane region" description="Helical" evidence="1">
    <location>
        <begin position="12"/>
        <end position="34"/>
    </location>
</feature>
<accession>A0ABV7SWI0</accession>
<feature type="transmembrane region" description="Helical" evidence="1">
    <location>
        <begin position="166"/>
        <end position="184"/>
    </location>
</feature>
<feature type="transmembrane region" description="Helical" evidence="1">
    <location>
        <begin position="190"/>
        <end position="210"/>
    </location>
</feature>
<proteinExistence type="predicted"/>
<feature type="transmembrane region" description="Helical" evidence="1">
    <location>
        <begin position="86"/>
        <end position="102"/>
    </location>
</feature>
<dbReference type="Proteomes" id="UP001595713">
    <property type="component" value="Unassembled WGS sequence"/>
</dbReference>
<evidence type="ECO:0000313" key="2">
    <source>
        <dbReference type="EMBL" id="MFC3581135.1"/>
    </source>
</evidence>
<feature type="transmembrane region" description="Helical" evidence="1">
    <location>
        <begin position="54"/>
        <end position="74"/>
    </location>
</feature>